<accession>A0A8H5LUE7</accession>
<comment type="caution">
    <text evidence="1">The sequence shown here is derived from an EMBL/GenBank/DDBJ whole genome shotgun (WGS) entry which is preliminary data.</text>
</comment>
<dbReference type="OrthoDB" id="3182995at2759"/>
<dbReference type="AlphaFoldDB" id="A0A8H5LUE7"/>
<dbReference type="SUPFAM" id="SSF56112">
    <property type="entry name" value="Protein kinase-like (PK-like)"/>
    <property type="match status" value="1"/>
</dbReference>
<dbReference type="Proteomes" id="UP000565441">
    <property type="component" value="Unassembled WGS sequence"/>
</dbReference>
<keyword evidence="2" id="KW-1185">Reference proteome</keyword>
<proteinExistence type="predicted"/>
<reference evidence="1 2" key="1">
    <citation type="journal article" date="2020" name="ISME J.">
        <title>Uncovering the hidden diversity of litter-decomposition mechanisms in mushroom-forming fungi.</title>
        <authorList>
            <person name="Floudas D."/>
            <person name="Bentzer J."/>
            <person name="Ahren D."/>
            <person name="Johansson T."/>
            <person name="Persson P."/>
            <person name="Tunlid A."/>
        </authorList>
    </citation>
    <scope>NUCLEOTIDE SEQUENCE [LARGE SCALE GENOMIC DNA]</scope>
    <source>
        <strain evidence="1 2">CBS 661.87</strain>
    </source>
</reference>
<sequence length="328" mass="37994">MSSSITFEKNNPYDPITLSIWDDKYAVQAPIVLEDATLLKDCMFIYKAKMKFVNDAAGQAAPETTIVKFSSGDPCQMMKMEKEANFYVDHLRTTYGNGVPTFYGLYKGDYSRKDRRSKLHTGKCACLVLQYCGEPLGIAMFKELENDRPFRQKLVELFERLHIQLGIWHRDLYPYDVLNKDGEPFIIDFSIASLHKCEISVAIVEGEVEPSPRLIPCPEFARFLNALDTWWLPTVTVWHRGLYVTNNRVKSAAYIFERIRLDRRLREDGLTDEDFWNEAVVAWKTIRSHWAKYHPKDSTIPDLGITDYEEYLGQKDDSDEDDAAAEIW</sequence>
<evidence type="ECO:0000313" key="1">
    <source>
        <dbReference type="EMBL" id="KAF5370445.1"/>
    </source>
</evidence>
<dbReference type="InterPro" id="IPR011009">
    <property type="entry name" value="Kinase-like_dom_sf"/>
</dbReference>
<evidence type="ECO:0000313" key="2">
    <source>
        <dbReference type="Proteomes" id="UP000565441"/>
    </source>
</evidence>
<name>A0A8H5LUE7_9AGAR</name>
<dbReference type="EMBL" id="JAACJP010000052">
    <property type="protein sequence ID" value="KAF5370445.1"/>
    <property type="molecule type" value="Genomic_DNA"/>
</dbReference>
<gene>
    <name evidence="1" type="ORF">D9615_009765</name>
</gene>
<evidence type="ECO:0008006" key="3">
    <source>
        <dbReference type="Google" id="ProtNLM"/>
    </source>
</evidence>
<organism evidence="1 2">
    <name type="scientific">Tricholomella constricta</name>
    <dbReference type="NCBI Taxonomy" id="117010"/>
    <lineage>
        <taxon>Eukaryota</taxon>
        <taxon>Fungi</taxon>
        <taxon>Dikarya</taxon>
        <taxon>Basidiomycota</taxon>
        <taxon>Agaricomycotina</taxon>
        <taxon>Agaricomycetes</taxon>
        <taxon>Agaricomycetidae</taxon>
        <taxon>Agaricales</taxon>
        <taxon>Tricholomatineae</taxon>
        <taxon>Lyophyllaceae</taxon>
        <taxon>Tricholomella</taxon>
    </lineage>
</organism>
<dbReference type="Gene3D" id="1.10.510.10">
    <property type="entry name" value="Transferase(Phosphotransferase) domain 1"/>
    <property type="match status" value="1"/>
</dbReference>
<protein>
    <recommendedName>
        <fullName evidence="3">Protein kinase domain-containing protein</fullName>
    </recommendedName>
</protein>